<dbReference type="PROSITE" id="PS50929">
    <property type="entry name" value="ABC_TM1F"/>
    <property type="match status" value="1"/>
</dbReference>
<evidence type="ECO:0000256" key="6">
    <source>
        <dbReference type="SAM" id="Phobius"/>
    </source>
</evidence>
<keyword evidence="4 6" id="KW-0472">Membrane</keyword>
<evidence type="ECO:0000313" key="10">
    <source>
        <dbReference type="Proteomes" id="UP000663421"/>
    </source>
</evidence>
<dbReference type="GO" id="GO:0005524">
    <property type="term" value="F:ATP binding"/>
    <property type="evidence" value="ECO:0007669"/>
    <property type="project" value="UniProtKB-KW"/>
</dbReference>
<feature type="transmembrane region" description="Helical" evidence="6">
    <location>
        <begin position="171"/>
        <end position="190"/>
    </location>
</feature>
<dbReference type="PROSITE" id="PS50893">
    <property type="entry name" value="ABC_TRANSPORTER_2"/>
    <property type="match status" value="1"/>
</dbReference>
<dbReference type="InterPro" id="IPR039421">
    <property type="entry name" value="Type_1_exporter"/>
</dbReference>
<dbReference type="InterPro" id="IPR017871">
    <property type="entry name" value="ABC_transporter-like_CS"/>
</dbReference>
<dbReference type="PROSITE" id="PS00211">
    <property type="entry name" value="ABC_TRANSPORTER_1"/>
    <property type="match status" value="1"/>
</dbReference>
<evidence type="ECO:0000256" key="1">
    <source>
        <dbReference type="ARBA" id="ARBA00004651"/>
    </source>
</evidence>
<feature type="region of interest" description="Disordered" evidence="5">
    <location>
        <begin position="425"/>
        <end position="446"/>
    </location>
</feature>
<evidence type="ECO:0000256" key="3">
    <source>
        <dbReference type="ARBA" id="ARBA00022989"/>
    </source>
</evidence>
<dbReference type="EMBL" id="CP065050">
    <property type="protein sequence ID" value="QPI59985.1"/>
    <property type="molecule type" value="Genomic_DNA"/>
</dbReference>
<evidence type="ECO:0000259" key="7">
    <source>
        <dbReference type="PROSITE" id="PS50893"/>
    </source>
</evidence>
<feature type="transmembrane region" description="Helical" evidence="6">
    <location>
        <begin position="31"/>
        <end position="49"/>
    </location>
</feature>
<feature type="domain" description="ABC transporter" evidence="7">
    <location>
        <begin position="236"/>
        <end position="589"/>
    </location>
</feature>
<dbReference type="SUPFAM" id="SSF90123">
    <property type="entry name" value="ABC transporter transmembrane region"/>
    <property type="match status" value="1"/>
</dbReference>
<evidence type="ECO:0000259" key="8">
    <source>
        <dbReference type="PROSITE" id="PS50929"/>
    </source>
</evidence>
<dbReference type="InterPro" id="IPR027417">
    <property type="entry name" value="P-loop_NTPase"/>
</dbReference>
<feature type="transmembrane region" description="Helical" evidence="6">
    <location>
        <begin position="260"/>
        <end position="279"/>
    </location>
</feature>
<feature type="domain" description="ABC transmembrane type-1" evidence="8">
    <location>
        <begin position="33"/>
        <end position="314"/>
    </location>
</feature>
<name>A0ABX6WEW1_STRMQ</name>
<organism evidence="9 10">
    <name type="scientific">Streptomyces malaysiensis</name>
    <dbReference type="NCBI Taxonomy" id="92644"/>
    <lineage>
        <taxon>Bacteria</taxon>
        <taxon>Bacillati</taxon>
        <taxon>Actinomycetota</taxon>
        <taxon>Actinomycetes</taxon>
        <taxon>Kitasatosporales</taxon>
        <taxon>Streptomycetaceae</taxon>
        <taxon>Streptomyces</taxon>
        <taxon>Streptomyces violaceusniger group</taxon>
    </lineage>
</organism>
<proteinExistence type="predicted"/>
<evidence type="ECO:0000256" key="4">
    <source>
        <dbReference type="ARBA" id="ARBA00023136"/>
    </source>
</evidence>
<keyword evidence="9" id="KW-0547">Nucleotide-binding</keyword>
<dbReference type="InterPro" id="IPR036640">
    <property type="entry name" value="ABC1_TM_sf"/>
</dbReference>
<protein>
    <submittedName>
        <fullName evidence="9">ABC transporter ATP-binding protein</fullName>
    </submittedName>
</protein>
<dbReference type="Pfam" id="PF00005">
    <property type="entry name" value="ABC_tran"/>
    <property type="match status" value="1"/>
</dbReference>
<dbReference type="Proteomes" id="UP000663421">
    <property type="component" value="Chromosome"/>
</dbReference>
<feature type="transmembrane region" description="Helical" evidence="6">
    <location>
        <begin position="147"/>
        <end position="165"/>
    </location>
</feature>
<keyword evidence="2 6" id="KW-0812">Transmembrane</keyword>
<dbReference type="Gene3D" id="3.40.50.300">
    <property type="entry name" value="P-loop containing nucleotide triphosphate hydrolases"/>
    <property type="match status" value="1"/>
</dbReference>
<dbReference type="Pfam" id="PF00664">
    <property type="entry name" value="ABC_membrane"/>
    <property type="match status" value="1"/>
</dbReference>
<dbReference type="PANTHER" id="PTHR43394:SF1">
    <property type="entry name" value="ATP-BINDING CASSETTE SUB-FAMILY B MEMBER 10, MITOCHONDRIAL"/>
    <property type="match status" value="1"/>
</dbReference>
<keyword evidence="10" id="KW-1185">Reference proteome</keyword>
<dbReference type="PANTHER" id="PTHR43394">
    <property type="entry name" value="ATP-DEPENDENT PERMEASE MDL1, MITOCHONDRIAL"/>
    <property type="match status" value="1"/>
</dbReference>
<evidence type="ECO:0000313" key="9">
    <source>
        <dbReference type="EMBL" id="QPI59985.1"/>
    </source>
</evidence>
<reference evidence="9 10" key="1">
    <citation type="submission" date="2020-11" db="EMBL/GenBank/DDBJ databases">
        <title>Complete genome sequence unveiled secondary metabolic potentials in Streptomyces solisilvae HNM0141.</title>
        <authorList>
            <person name="Huang X."/>
        </authorList>
    </citation>
    <scope>NUCLEOTIDE SEQUENCE [LARGE SCALE GENOMIC DNA]</scope>
    <source>
        <strain evidence="9 10">HNM0141</strain>
    </source>
</reference>
<comment type="subcellular location">
    <subcellularLocation>
        <location evidence="1">Cell membrane</location>
        <topology evidence="1">Multi-pass membrane protein</topology>
    </subcellularLocation>
</comment>
<keyword evidence="3 6" id="KW-1133">Transmembrane helix</keyword>
<accession>A0ABX6WEW1</accession>
<feature type="transmembrane region" description="Helical" evidence="6">
    <location>
        <begin position="69"/>
        <end position="89"/>
    </location>
</feature>
<evidence type="ECO:0000256" key="5">
    <source>
        <dbReference type="SAM" id="MobiDB-lite"/>
    </source>
</evidence>
<dbReference type="Gene3D" id="1.20.1560.10">
    <property type="entry name" value="ABC transporter type 1, transmembrane domain"/>
    <property type="match status" value="1"/>
</dbReference>
<dbReference type="InterPro" id="IPR011527">
    <property type="entry name" value="ABC1_TM_dom"/>
</dbReference>
<feature type="compositionally biased region" description="Gly residues" evidence="5">
    <location>
        <begin position="430"/>
        <end position="446"/>
    </location>
</feature>
<evidence type="ECO:0000256" key="2">
    <source>
        <dbReference type="ARBA" id="ARBA00022692"/>
    </source>
</evidence>
<dbReference type="SUPFAM" id="SSF52540">
    <property type="entry name" value="P-loop containing nucleoside triphosphate hydrolases"/>
    <property type="match status" value="1"/>
</dbReference>
<sequence>MRRFPDPDPGNPDHRSPTSYLLWLAAYQRNALFAGALYGIVHVVAQALVPAAVGKAIDTGIIARDQRALLLWGGAVVVLGVVQATAGILRDRAALTTRLGASYRTAQHIARQAARLGAALPKRVAKGEIVNAGVVDIGRLGDALAETARGSGAIVAIAVVAAILLHTSWQLGLVVLLGVPLMVGVVSLLLRPLHRRQQRLREQQAELTGRAVDIVSGLRVLRGIGGEEVFADRYRADSQRVRAAGVAVARVEALLDGAKVLLPGLLTTVVVWLGAHYVATGRMGAGQLVAFYGYAVFLVDPLRRLTNAAGRLTQGHVAARRITAFLALRPEFAPSAVAPAPYQGPAPLTDPASGLTVAPGRFTAVACESPADAATLAARLGRYTDSAVTLGDTPLADLPPDEIRRRILVADNDDRLFAGPLREELRGRGRGAGPGGRGRGAEPGGRGCGVGLVGRGSDAVLERAVDAACARDIVEALPDGLDDLVEESGRNFSGGQQQRLRLVRALMADPEVLILIEPTSAVDAHTEARIAHGVGELRAGRTTLVFTTSPVVLDRADHVVYVQGAKAVAQGSHGDLLTDVRYRSVVAREETE</sequence>
<keyword evidence="9" id="KW-0067">ATP-binding</keyword>
<gene>
    <name evidence="9" type="ORF">I1A49_38380</name>
</gene>
<dbReference type="InterPro" id="IPR003439">
    <property type="entry name" value="ABC_transporter-like_ATP-bd"/>
</dbReference>
<dbReference type="CDD" id="cd07346">
    <property type="entry name" value="ABC_6TM_exporters"/>
    <property type="match status" value="1"/>
</dbReference>